<dbReference type="AlphaFoldDB" id="A0A160T738"/>
<accession>A0A160T738</accession>
<protein>
    <submittedName>
        <fullName evidence="1">Uncharacterized protein</fullName>
    </submittedName>
</protein>
<gene>
    <name evidence="1" type="ORF">CFX0092_A2997</name>
</gene>
<keyword evidence="2" id="KW-1185">Reference proteome</keyword>
<dbReference type="KEGG" id="pbf:CFX0092_A2997"/>
<reference evidence="1" key="1">
    <citation type="submission" date="2016-01" db="EMBL/GenBank/DDBJ databases">
        <authorList>
            <person name="Mcilroy J.S."/>
            <person name="Karst M S."/>
            <person name="Albertsen M."/>
        </authorList>
    </citation>
    <scope>NUCLEOTIDE SEQUENCE</scope>
    <source>
        <strain evidence="1">Cfx-K</strain>
    </source>
</reference>
<organism evidence="1 2">
    <name type="scientific">Candidatus Promineifilum breve</name>
    <dbReference type="NCBI Taxonomy" id="1806508"/>
    <lineage>
        <taxon>Bacteria</taxon>
        <taxon>Bacillati</taxon>
        <taxon>Chloroflexota</taxon>
        <taxon>Ardenticatenia</taxon>
        <taxon>Candidatus Promineifilales</taxon>
        <taxon>Candidatus Promineifilaceae</taxon>
        <taxon>Candidatus Promineifilum</taxon>
    </lineage>
</organism>
<sequence length="83" mass="9251">MSENEITFHNNAAIKVQAQIYHGRTLVSTCMAASGEVHQMAVASTRYDIFFKDGATGWVIARLLNSEIKSFTLSHLEGRYTIT</sequence>
<proteinExistence type="predicted"/>
<dbReference type="EMBL" id="LN890655">
    <property type="protein sequence ID" value="CUS04875.2"/>
    <property type="molecule type" value="Genomic_DNA"/>
</dbReference>
<name>A0A160T738_9CHLR</name>
<evidence type="ECO:0000313" key="1">
    <source>
        <dbReference type="EMBL" id="CUS04875.2"/>
    </source>
</evidence>
<dbReference type="RefSeq" id="WP_095044153.1">
    <property type="nucleotide sequence ID" value="NZ_LN890655.1"/>
</dbReference>
<evidence type="ECO:0000313" key="2">
    <source>
        <dbReference type="Proteomes" id="UP000215027"/>
    </source>
</evidence>
<dbReference type="Proteomes" id="UP000215027">
    <property type="component" value="Chromosome I"/>
</dbReference>